<gene>
    <name evidence="1" type="ORF">KIH39_03110</name>
</gene>
<protein>
    <submittedName>
        <fullName evidence="1">Uncharacterized protein</fullName>
    </submittedName>
</protein>
<organism evidence="1 2">
    <name type="scientific">Telmatocola sphagniphila</name>
    <dbReference type="NCBI Taxonomy" id="1123043"/>
    <lineage>
        <taxon>Bacteria</taxon>
        <taxon>Pseudomonadati</taxon>
        <taxon>Planctomycetota</taxon>
        <taxon>Planctomycetia</taxon>
        <taxon>Gemmatales</taxon>
        <taxon>Gemmataceae</taxon>
    </lineage>
</organism>
<dbReference type="InterPro" id="IPR038765">
    <property type="entry name" value="Papain-like_cys_pep_sf"/>
</dbReference>
<proteinExistence type="predicted"/>
<evidence type="ECO:0000313" key="1">
    <source>
        <dbReference type="EMBL" id="QVL32921.1"/>
    </source>
</evidence>
<sequence>MNAVFVYLASLCFPVFQDNLNGNSLPASAAPYGFTWQPAYSIDKQARPPLNAYQPQAGDIILYSDTNFVWTLLYLIARTQPVPGHAGLVVKMPDGEMGILEAGYNDKPITKVTPITKRFYEYKGTIWIRKRKSPIGETESNALTHFAYSVAEHPYAIGRFALQLTPFRSRGLLRTNYLGKPKGLQGRYMCAEIVLEALVYAGLLSAESTRPAATYPTDMFYDKSPIPYINKNLNLSSMGWEIPAMWTAQKSGPVCVEALKKN</sequence>
<dbReference type="AlphaFoldDB" id="A0A8E6EZ08"/>
<keyword evidence="2" id="KW-1185">Reference proteome</keyword>
<dbReference type="RefSeq" id="WP_213497811.1">
    <property type="nucleotide sequence ID" value="NZ_CP074694.1"/>
</dbReference>
<accession>A0A8E6EZ08</accession>
<dbReference type="KEGG" id="tsph:KIH39_03110"/>
<reference evidence="1" key="1">
    <citation type="submission" date="2021-05" db="EMBL/GenBank/DDBJ databases">
        <title>Complete genome sequence of the cellulolytic planctomycete Telmatocola sphagniphila SP2T and characterization of the first cellulase from planctomycetes.</title>
        <authorList>
            <person name="Rakitin A.L."/>
            <person name="Beletsky A.V."/>
            <person name="Naumoff D.G."/>
            <person name="Kulichevskaya I.S."/>
            <person name="Mardanov A.V."/>
            <person name="Ravin N.V."/>
            <person name="Dedysh S.N."/>
        </authorList>
    </citation>
    <scope>NUCLEOTIDE SEQUENCE</scope>
    <source>
        <strain evidence="1">SP2T</strain>
    </source>
</reference>
<dbReference type="SUPFAM" id="SSF54001">
    <property type="entry name" value="Cysteine proteinases"/>
    <property type="match status" value="1"/>
</dbReference>
<evidence type="ECO:0000313" key="2">
    <source>
        <dbReference type="Proteomes" id="UP000676194"/>
    </source>
</evidence>
<name>A0A8E6EZ08_9BACT</name>
<dbReference type="EMBL" id="CP074694">
    <property type="protein sequence ID" value="QVL32921.1"/>
    <property type="molecule type" value="Genomic_DNA"/>
</dbReference>
<dbReference type="Proteomes" id="UP000676194">
    <property type="component" value="Chromosome"/>
</dbReference>
<dbReference type="Gene3D" id="3.90.1720.10">
    <property type="entry name" value="endopeptidase domain like (from Nostoc punctiforme)"/>
    <property type="match status" value="1"/>
</dbReference>